<dbReference type="AlphaFoldDB" id="A0A8S9YM33"/>
<proteinExistence type="predicted"/>
<dbReference type="Proteomes" id="UP000822476">
    <property type="component" value="Unassembled WGS sequence"/>
</dbReference>
<sequence length="94" mass="10573">MNFIRKNIHDFGEKILQTIYLANLGLIGGAACKNNTIIVNTAMTIHLAHFVSGSSKLDEEYRFHVELNNHSLSVETITYVSSLISTVVIQTHEW</sequence>
<name>A0A8S9YM33_9TREM</name>
<comment type="caution">
    <text evidence="1">The sequence shown here is derived from an EMBL/GenBank/DDBJ whole genome shotgun (WGS) entry which is preliminary data.</text>
</comment>
<accession>A0A8S9YM33</accession>
<organism evidence="1 2">
    <name type="scientific">Paragonimus skrjabini miyazakii</name>
    <dbReference type="NCBI Taxonomy" id="59628"/>
    <lineage>
        <taxon>Eukaryota</taxon>
        <taxon>Metazoa</taxon>
        <taxon>Spiralia</taxon>
        <taxon>Lophotrochozoa</taxon>
        <taxon>Platyhelminthes</taxon>
        <taxon>Trematoda</taxon>
        <taxon>Digenea</taxon>
        <taxon>Plagiorchiida</taxon>
        <taxon>Troglotremata</taxon>
        <taxon>Troglotrematidae</taxon>
        <taxon>Paragonimus</taxon>
    </lineage>
</organism>
<gene>
    <name evidence="1" type="ORF">EG68_07027</name>
</gene>
<evidence type="ECO:0000313" key="2">
    <source>
        <dbReference type="Proteomes" id="UP000822476"/>
    </source>
</evidence>
<dbReference type="PROSITE" id="PS51257">
    <property type="entry name" value="PROKAR_LIPOPROTEIN"/>
    <property type="match status" value="1"/>
</dbReference>
<protein>
    <submittedName>
        <fullName evidence="1">Uncharacterized protein</fullName>
    </submittedName>
</protein>
<evidence type="ECO:0000313" key="1">
    <source>
        <dbReference type="EMBL" id="KAF7255939.1"/>
    </source>
</evidence>
<keyword evidence="2" id="KW-1185">Reference proteome</keyword>
<dbReference type="EMBL" id="JTDE01003538">
    <property type="protein sequence ID" value="KAF7255939.1"/>
    <property type="molecule type" value="Genomic_DNA"/>
</dbReference>
<reference evidence="1" key="1">
    <citation type="submission" date="2019-07" db="EMBL/GenBank/DDBJ databases">
        <title>Annotation for the trematode Paragonimus miyazaki's.</title>
        <authorList>
            <person name="Choi Y.-J."/>
        </authorList>
    </citation>
    <scope>NUCLEOTIDE SEQUENCE</scope>
    <source>
        <strain evidence="1">Japan</strain>
    </source>
</reference>